<dbReference type="RefSeq" id="WP_354500387.1">
    <property type="nucleotide sequence ID" value="NZ_JBEPLV010000005.1"/>
</dbReference>
<dbReference type="Proteomes" id="UP001549098">
    <property type="component" value="Unassembled WGS sequence"/>
</dbReference>
<reference evidence="3 4" key="1">
    <citation type="submission" date="2024-06" db="EMBL/GenBank/DDBJ databases">
        <title>Genomic Encyclopedia of Type Strains, Phase IV (KMG-IV): sequencing the most valuable type-strain genomes for metagenomic binning, comparative biology and taxonomic classification.</title>
        <authorList>
            <person name="Goeker M."/>
        </authorList>
    </citation>
    <scope>NUCLEOTIDE SEQUENCE [LARGE SCALE GENOMIC DNA]</scope>
    <source>
        <strain evidence="3 4">DSM 17253</strain>
    </source>
</reference>
<feature type="domain" description="Glycosyltransferase 2-like" evidence="2">
    <location>
        <begin position="14"/>
        <end position="170"/>
    </location>
</feature>
<comment type="similarity">
    <text evidence="1">Belongs to the glycosyltransferase 2 family.</text>
</comment>
<dbReference type="InterPro" id="IPR029044">
    <property type="entry name" value="Nucleotide-diphossugar_trans"/>
</dbReference>
<gene>
    <name evidence="3" type="ORF">ABID47_004805</name>
</gene>
<dbReference type="Pfam" id="PF00535">
    <property type="entry name" value="Glycos_transf_2"/>
    <property type="match status" value="1"/>
</dbReference>
<keyword evidence="4" id="KW-1185">Reference proteome</keyword>
<dbReference type="EMBL" id="JBEPLV010000005">
    <property type="protein sequence ID" value="MET3548177.1"/>
    <property type="molecule type" value="Genomic_DNA"/>
</dbReference>
<dbReference type="InterPro" id="IPR001173">
    <property type="entry name" value="Glyco_trans_2-like"/>
</dbReference>
<dbReference type="Pfam" id="PF04464">
    <property type="entry name" value="Glyphos_transf"/>
    <property type="match status" value="1"/>
</dbReference>
<dbReference type="SUPFAM" id="SSF53756">
    <property type="entry name" value="UDP-Glycosyltransferase/glycogen phosphorylase"/>
    <property type="match status" value="1"/>
</dbReference>
<evidence type="ECO:0000256" key="1">
    <source>
        <dbReference type="ARBA" id="ARBA00006739"/>
    </source>
</evidence>
<comment type="caution">
    <text evidence="3">The sequence shown here is derived from an EMBL/GenBank/DDBJ whole genome shotgun (WGS) entry which is preliminary data.</text>
</comment>
<dbReference type="InterPro" id="IPR007554">
    <property type="entry name" value="Glycerophosphate_synth"/>
</dbReference>
<evidence type="ECO:0000259" key="2">
    <source>
        <dbReference type="Pfam" id="PF00535"/>
    </source>
</evidence>
<dbReference type="Gene3D" id="3.90.550.10">
    <property type="entry name" value="Spore Coat Polysaccharide Biosynthesis Protein SpsA, Chain A"/>
    <property type="match status" value="1"/>
</dbReference>
<dbReference type="PANTHER" id="PTHR22916:SF3">
    <property type="entry name" value="UDP-GLCNAC:BETAGAL BETA-1,3-N-ACETYLGLUCOSAMINYLTRANSFERASE-LIKE PROTEIN 1"/>
    <property type="match status" value="1"/>
</dbReference>
<evidence type="ECO:0000313" key="3">
    <source>
        <dbReference type="EMBL" id="MET3548177.1"/>
    </source>
</evidence>
<organism evidence="3 4">
    <name type="scientific">Paenibacillus favisporus</name>
    <dbReference type="NCBI Taxonomy" id="221028"/>
    <lineage>
        <taxon>Bacteria</taxon>
        <taxon>Bacillati</taxon>
        <taxon>Bacillota</taxon>
        <taxon>Bacilli</taxon>
        <taxon>Bacillales</taxon>
        <taxon>Paenibacillaceae</taxon>
        <taxon>Paenibacillus</taxon>
    </lineage>
</organism>
<evidence type="ECO:0000313" key="4">
    <source>
        <dbReference type="Proteomes" id="UP001549098"/>
    </source>
</evidence>
<dbReference type="CDD" id="cd00761">
    <property type="entry name" value="Glyco_tranf_GTA_type"/>
    <property type="match status" value="1"/>
</dbReference>
<dbReference type="PANTHER" id="PTHR22916">
    <property type="entry name" value="GLYCOSYLTRANSFERASE"/>
    <property type="match status" value="1"/>
</dbReference>
<sequence length="887" mass="105616">MLQERDAVYDYLFSIIMPIYNVEKYLEEAIESVIYQSIGFEDHVQLILINDGSTDSSEEICLRYKNKYLNNIVYIYKENEGVSSTRNEGLKEVRGKYVGFLDADDMFSTDALLCVVDFFEENFKYIDLVSIPLYFFDAINKPHHLNYKYKNTRIVNILKEYKSIQMHIGGSFIKNRILKNHRFNPEMKLTEDAELINKIILEKCSYGVVKEAQYLYRKRQNNSSAIRDGFNKKEWYTKYLNTFSRSTIKYANDKMGFLPKYIQYMVMYDLQWRFNLEKIPENLLTYEEENEFFQELINVLQYIDDSIIMEQTHLNYQRKLFVLRLKYSANLKLLERKISTKGNLFLHIGNVLLNEINRQNVTIELFNIKNDTLIIEGFFGSGFNNSEIQIICQLDEDIIVGEKVDRTVDNIYSLGRVIKEYYGFKFSINLNDNYGKSICFFALGGEEKYPLSIKFRKYSRLTTENYLSESGYIFRANKDKISIKKASLREKVANEFNYLKYLIKSKELGSRKAVIVRVSYYLFKLLYKGKKIWLFMDRQDKADDNAEHLFLYSNNQNDNIKKYFVIKKDSKDYSRLKKIAAIIDFGSYRHKFLHLVADKIISSHADEWVTNPFFSLDKYYKDLIGGEFIFLQHGIIKDDLSSWLNKYRKNISLFITSTNAEYNSIINGTYNYSEENVKLTGLPRYDNLENKNRKQILIIPTWRKSIVKPKNQQLGERPYNESFKQSEYFKNYNRLINDSNLIEKAKSKNYEIIFFPHPDIYQQLVDFDRNDYVKFVDYNISYQQLFNESSLLITDYSSVAFDFAYLSKPVLYFQFDRNHYNDGYFDYESMGFGEVCNEYDELLLYINFYIDNDCIMKPMYAERVKDFYAFTDRNNCLRVYEEIIKLK</sequence>
<dbReference type="Gene3D" id="3.40.50.12580">
    <property type="match status" value="1"/>
</dbReference>
<dbReference type="InterPro" id="IPR043148">
    <property type="entry name" value="TagF_C"/>
</dbReference>
<dbReference type="SUPFAM" id="SSF53448">
    <property type="entry name" value="Nucleotide-diphospho-sugar transferases"/>
    <property type="match status" value="1"/>
</dbReference>
<protein>
    <submittedName>
        <fullName evidence="3">CDP-glycerol glycerophosphotransferase (TagB/SpsB family)/glycosyltransferase involved in cell wall biosynthesis</fullName>
    </submittedName>
</protein>
<proteinExistence type="inferred from homology"/>
<name>A0ABV2F8S0_9BACL</name>
<accession>A0ABV2F8S0</accession>